<keyword evidence="1" id="KW-1133">Transmembrane helix</keyword>
<keyword evidence="1" id="KW-0812">Transmembrane</keyword>
<comment type="caution">
    <text evidence="3">The sequence shown here is derived from an EMBL/GenBank/DDBJ whole genome shotgun (WGS) entry which is preliminary data.</text>
</comment>
<feature type="signal peptide" evidence="2">
    <location>
        <begin position="1"/>
        <end position="24"/>
    </location>
</feature>
<dbReference type="Pfam" id="PF11804">
    <property type="entry name" value="DUF3325"/>
    <property type="match status" value="1"/>
</dbReference>
<dbReference type="Proteomes" id="UP000003113">
    <property type="component" value="Unassembled WGS sequence"/>
</dbReference>
<accession>H0F6P8</accession>
<dbReference type="OrthoDB" id="8797226at2"/>
<dbReference type="PATRIC" id="fig|477184.5.peg.2426"/>
<proteinExistence type="predicted"/>
<feature type="transmembrane region" description="Helical" evidence="1">
    <location>
        <begin position="48"/>
        <end position="75"/>
    </location>
</feature>
<dbReference type="RefSeq" id="WP_008162446.1">
    <property type="nucleotide sequence ID" value="NZ_AGUF01000045.1"/>
</dbReference>
<dbReference type="AlphaFoldDB" id="H0F6P8"/>
<organism evidence="3 4">
    <name type="scientific">Achromobacter arsenitoxydans SY8</name>
    <dbReference type="NCBI Taxonomy" id="477184"/>
    <lineage>
        <taxon>Bacteria</taxon>
        <taxon>Pseudomonadati</taxon>
        <taxon>Pseudomonadota</taxon>
        <taxon>Betaproteobacteria</taxon>
        <taxon>Burkholderiales</taxon>
        <taxon>Alcaligenaceae</taxon>
        <taxon>Achromobacter</taxon>
    </lineage>
</organism>
<evidence type="ECO:0000313" key="4">
    <source>
        <dbReference type="Proteomes" id="UP000003113"/>
    </source>
</evidence>
<protein>
    <submittedName>
        <fullName evidence="3">Membrane protein</fullName>
    </submittedName>
</protein>
<keyword evidence="4" id="KW-1185">Reference proteome</keyword>
<gene>
    <name evidence="3" type="ORF">KYC_12218</name>
</gene>
<keyword evidence="2" id="KW-0732">Signal</keyword>
<reference evidence="3 4" key="1">
    <citation type="journal article" date="2012" name="J. Bacteriol.">
        <title>Genome sequence of the highly efficient arsenite-oxidizing bacterium Achromobacter arsenitoxydans SY8.</title>
        <authorList>
            <person name="Li X."/>
            <person name="Hu Y."/>
            <person name="Gong J."/>
            <person name="Lin Y."/>
            <person name="Johnstone L."/>
            <person name="Rensing C."/>
            <person name="Wang G."/>
        </authorList>
    </citation>
    <scope>NUCLEOTIDE SEQUENCE [LARGE SCALE GENOMIC DNA]</scope>
    <source>
        <strain evidence="3 4">SY8</strain>
    </source>
</reference>
<dbReference type="InterPro" id="IPR021762">
    <property type="entry name" value="DUF3325"/>
</dbReference>
<evidence type="ECO:0000256" key="1">
    <source>
        <dbReference type="SAM" id="Phobius"/>
    </source>
</evidence>
<sequence>MSTTFAALAALALAFAAFACLALAMDRHQAQATGRDTTTPGLRFGLRLSAALLALVGMAACLQAWGVAVAALVWLGMLSCGAILTTLTLSYAPRRLRILAAAAALLGLGLAYA</sequence>
<name>H0F6P8_9BURK</name>
<dbReference type="STRING" id="477184.KYC_12218"/>
<evidence type="ECO:0000256" key="2">
    <source>
        <dbReference type="SAM" id="SignalP"/>
    </source>
</evidence>
<evidence type="ECO:0000313" key="3">
    <source>
        <dbReference type="EMBL" id="EHK66060.1"/>
    </source>
</evidence>
<feature type="chain" id="PRO_5003532743" evidence="2">
    <location>
        <begin position="25"/>
        <end position="113"/>
    </location>
</feature>
<dbReference type="EMBL" id="AGUF01000045">
    <property type="protein sequence ID" value="EHK66060.1"/>
    <property type="molecule type" value="Genomic_DNA"/>
</dbReference>
<keyword evidence="1" id="KW-0472">Membrane</keyword>